<evidence type="ECO:0000256" key="4">
    <source>
        <dbReference type="ARBA" id="ARBA00023136"/>
    </source>
</evidence>
<dbReference type="SUPFAM" id="SSF55486">
    <property type="entry name" value="Metalloproteases ('zincins'), catalytic domain"/>
    <property type="match status" value="1"/>
</dbReference>
<keyword evidence="3 8" id="KW-1133">Transmembrane helix</keyword>
<keyword evidence="4 8" id="KW-0472">Membrane</keyword>
<feature type="domain" description="Peptidase M12B" evidence="12">
    <location>
        <begin position="188"/>
        <end position="385"/>
    </location>
</feature>
<protein>
    <submittedName>
        <fullName evidence="13">N-acetylserotonin O-methyltransferase-like protein</fullName>
    </submittedName>
</protein>
<comment type="caution">
    <text evidence="6">Lacks conserved residue(s) required for the propagation of feature annotation.</text>
</comment>
<evidence type="ECO:0000256" key="3">
    <source>
        <dbReference type="ARBA" id="ARBA00022989"/>
    </source>
</evidence>
<dbReference type="InterPro" id="IPR001590">
    <property type="entry name" value="Peptidase_M12B"/>
</dbReference>
<evidence type="ECO:0000256" key="1">
    <source>
        <dbReference type="ARBA" id="ARBA00004479"/>
    </source>
</evidence>
<dbReference type="InterPro" id="IPR000742">
    <property type="entry name" value="EGF"/>
</dbReference>
<feature type="disulfide bond" evidence="6">
    <location>
        <begin position="645"/>
        <end position="654"/>
    </location>
</feature>
<keyword evidence="2 8" id="KW-0812">Transmembrane</keyword>
<feature type="domain" description="Disintegrin" evidence="11">
    <location>
        <begin position="394"/>
        <end position="481"/>
    </location>
</feature>
<comment type="caution">
    <text evidence="13">The sequence shown here is derived from an EMBL/GenBank/DDBJ whole genome shotgun (WGS) entry which is preliminary data.</text>
</comment>
<dbReference type="Gene3D" id="3.40.390.10">
    <property type="entry name" value="Collagenase (Catalytic Domain)"/>
    <property type="match status" value="1"/>
</dbReference>
<evidence type="ECO:0000256" key="8">
    <source>
        <dbReference type="SAM" id="Phobius"/>
    </source>
</evidence>
<dbReference type="GO" id="GO:0007339">
    <property type="term" value="P:binding of sperm to zona pellucida"/>
    <property type="evidence" value="ECO:0007669"/>
    <property type="project" value="TreeGrafter"/>
</dbReference>
<reference evidence="13 14" key="2">
    <citation type="submission" date="2019-04" db="EMBL/GenBank/DDBJ databases">
        <title>The genome sequence of big-headed turtle.</title>
        <authorList>
            <person name="Gong S."/>
        </authorList>
    </citation>
    <scope>NUCLEOTIDE SEQUENCE [LARGE SCALE GENOMIC DNA]</scope>
    <source>
        <strain evidence="13">DO16091913</strain>
        <tissue evidence="13">Muscle</tissue>
    </source>
</reference>
<feature type="chain" id="PRO_5020037195" evidence="9">
    <location>
        <begin position="20"/>
        <end position="756"/>
    </location>
</feature>
<dbReference type="PANTHER" id="PTHR11905:SF158">
    <property type="entry name" value="DISINTEGRIN AND METALLOPROTEINASE DOMAIN-CONTAINING PROTEIN 18"/>
    <property type="match status" value="1"/>
</dbReference>
<keyword evidence="14" id="KW-1185">Reference proteome</keyword>
<organism evidence="13 14">
    <name type="scientific">Platysternon megacephalum</name>
    <name type="common">big-headed turtle</name>
    <dbReference type="NCBI Taxonomy" id="55544"/>
    <lineage>
        <taxon>Eukaryota</taxon>
        <taxon>Metazoa</taxon>
        <taxon>Chordata</taxon>
        <taxon>Craniata</taxon>
        <taxon>Vertebrata</taxon>
        <taxon>Euteleostomi</taxon>
        <taxon>Archelosauria</taxon>
        <taxon>Testudinata</taxon>
        <taxon>Testudines</taxon>
        <taxon>Cryptodira</taxon>
        <taxon>Durocryptodira</taxon>
        <taxon>Testudinoidea</taxon>
        <taxon>Platysternidae</taxon>
        <taxon>Platysternon</taxon>
    </lineage>
</organism>
<dbReference type="InterPro" id="IPR024079">
    <property type="entry name" value="MetalloPept_cat_dom_sf"/>
</dbReference>
<evidence type="ECO:0000259" key="10">
    <source>
        <dbReference type="PROSITE" id="PS50026"/>
    </source>
</evidence>
<dbReference type="SUPFAM" id="SSF57552">
    <property type="entry name" value="Blood coagulation inhibitor (disintegrin)"/>
    <property type="match status" value="1"/>
</dbReference>
<dbReference type="SMART" id="SM00050">
    <property type="entry name" value="DISIN"/>
    <property type="match status" value="1"/>
</dbReference>
<dbReference type="Gene3D" id="4.10.70.10">
    <property type="entry name" value="Disintegrin domain"/>
    <property type="match status" value="1"/>
</dbReference>
<evidence type="ECO:0000313" key="14">
    <source>
        <dbReference type="Proteomes" id="UP000297703"/>
    </source>
</evidence>
<dbReference type="OrthoDB" id="5951731at2759"/>
<reference evidence="13 14" key="1">
    <citation type="submission" date="2019-04" db="EMBL/GenBank/DDBJ databases">
        <title>Draft genome of the big-headed turtle Platysternon megacephalum.</title>
        <authorList>
            <person name="Gong S."/>
        </authorList>
    </citation>
    <scope>NUCLEOTIDE SEQUENCE [LARGE SCALE GENOMIC DNA]</scope>
    <source>
        <strain evidence="13">DO16091913</strain>
        <tissue evidence="13">Muscle</tissue>
    </source>
</reference>
<evidence type="ECO:0000256" key="7">
    <source>
        <dbReference type="PROSITE-ProRule" id="PRU00276"/>
    </source>
</evidence>
<feature type="transmembrane region" description="Helical" evidence="8">
    <location>
        <begin position="689"/>
        <end position="709"/>
    </location>
</feature>
<dbReference type="Pfam" id="PF00200">
    <property type="entry name" value="Disintegrin"/>
    <property type="match status" value="1"/>
</dbReference>
<dbReference type="PROSITE" id="PS50214">
    <property type="entry name" value="DISINTEGRIN_2"/>
    <property type="match status" value="1"/>
</dbReference>
<name>A0A4D9ECU0_9SAUR</name>
<evidence type="ECO:0000259" key="12">
    <source>
        <dbReference type="PROSITE" id="PS50215"/>
    </source>
</evidence>
<dbReference type="Proteomes" id="UP000297703">
    <property type="component" value="Unassembled WGS sequence"/>
</dbReference>
<dbReference type="InterPro" id="IPR002870">
    <property type="entry name" value="Peptidase_M12B_N"/>
</dbReference>
<dbReference type="AlphaFoldDB" id="A0A4D9ECU0"/>
<dbReference type="STRING" id="55544.A0A4D9ECU0"/>
<dbReference type="Pfam" id="PF01421">
    <property type="entry name" value="Reprolysin"/>
    <property type="match status" value="1"/>
</dbReference>
<proteinExistence type="predicted"/>
<dbReference type="InterPro" id="IPR006586">
    <property type="entry name" value="ADAM_Cys-rich"/>
</dbReference>
<keyword evidence="5 6" id="KW-1015">Disulfide bond</keyword>
<keyword evidence="6" id="KW-0245">EGF-like domain</keyword>
<dbReference type="GO" id="GO:0006508">
    <property type="term" value="P:proteolysis"/>
    <property type="evidence" value="ECO:0007669"/>
    <property type="project" value="InterPro"/>
</dbReference>
<keyword evidence="13" id="KW-0489">Methyltransferase</keyword>
<dbReference type="Pfam" id="PF08516">
    <property type="entry name" value="ADAM_CR"/>
    <property type="match status" value="1"/>
</dbReference>
<evidence type="ECO:0000256" key="2">
    <source>
        <dbReference type="ARBA" id="ARBA00022692"/>
    </source>
</evidence>
<accession>A0A4D9ECU0</accession>
<dbReference type="GO" id="GO:0007155">
    <property type="term" value="P:cell adhesion"/>
    <property type="evidence" value="ECO:0007669"/>
    <property type="project" value="TreeGrafter"/>
</dbReference>
<dbReference type="PANTHER" id="PTHR11905">
    <property type="entry name" value="ADAM A DISINTEGRIN AND METALLOPROTEASE DOMAIN"/>
    <property type="match status" value="1"/>
</dbReference>
<keyword evidence="9" id="KW-0732">Signal</keyword>
<dbReference type="GO" id="GO:0005886">
    <property type="term" value="C:plasma membrane"/>
    <property type="evidence" value="ECO:0007669"/>
    <property type="project" value="TreeGrafter"/>
</dbReference>
<dbReference type="InterPro" id="IPR018358">
    <property type="entry name" value="Disintegrin_CS"/>
</dbReference>
<dbReference type="SMART" id="SM00608">
    <property type="entry name" value="ACR"/>
    <property type="match status" value="1"/>
</dbReference>
<comment type="subcellular location">
    <subcellularLocation>
        <location evidence="1">Membrane</location>
        <topology evidence="1">Single-pass type I membrane protein</topology>
    </subcellularLocation>
</comment>
<evidence type="ECO:0000256" key="9">
    <source>
        <dbReference type="SAM" id="SignalP"/>
    </source>
</evidence>
<dbReference type="EMBL" id="QXTE01000071">
    <property type="protein sequence ID" value="TFK08157.1"/>
    <property type="molecule type" value="Genomic_DNA"/>
</dbReference>
<dbReference type="PROSITE" id="PS50215">
    <property type="entry name" value="ADAM_MEPRO"/>
    <property type="match status" value="1"/>
</dbReference>
<evidence type="ECO:0000259" key="11">
    <source>
        <dbReference type="PROSITE" id="PS50214"/>
    </source>
</evidence>
<evidence type="ECO:0000313" key="13">
    <source>
        <dbReference type="EMBL" id="TFK08157.1"/>
    </source>
</evidence>
<dbReference type="FunFam" id="4.10.70.10:FF:000001">
    <property type="entry name" value="Disintegrin and metalloproteinase domain-containing protein 22"/>
    <property type="match status" value="1"/>
</dbReference>
<feature type="domain" description="EGF-like" evidence="10">
    <location>
        <begin position="621"/>
        <end position="655"/>
    </location>
</feature>
<gene>
    <name evidence="13" type="ORF">DR999_PMT08823</name>
</gene>
<dbReference type="PROSITE" id="PS01186">
    <property type="entry name" value="EGF_2"/>
    <property type="match status" value="1"/>
</dbReference>
<dbReference type="InterPro" id="IPR036436">
    <property type="entry name" value="Disintegrin_dom_sf"/>
</dbReference>
<dbReference type="GO" id="GO:0008584">
    <property type="term" value="P:male gonad development"/>
    <property type="evidence" value="ECO:0007669"/>
    <property type="project" value="TreeGrafter"/>
</dbReference>
<dbReference type="GO" id="GO:0004222">
    <property type="term" value="F:metalloendopeptidase activity"/>
    <property type="evidence" value="ECO:0007669"/>
    <property type="project" value="InterPro"/>
</dbReference>
<evidence type="ECO:0000256" key="5">
    <source>
        <dbReference type="ARBA" id="ARBA00023157"/>
    </source>
</evidence>
<evidence type="ECO:0000256" key="6">
    <source>
        <dbReference type="PROSITE-ProRule" id="PRU00076"/>
    </source>
</evidence>
<dbReference type="CDD" id="cd04269">
    <property type="entry name" value="ZnMc_adamalysin_II_like"/>
    <property type="match status" value="1"/>
</dbReference>
<feature type="disulfide bond" evidence="7">
    <location>
        <begin position="341"/>
        <end position="346"/>
    </location>
</feature>
<keyword evidence="13" id="KW-0808">Transferase</keyword>
<dbReference type="PROSITE" id="PS50026">
    <property type="entry name" value="EGF_3"/>
    <property type="match status" value="1"/>
</dbReference>
<dbReference type="InterPro" id="IPR034027">
    <property type="entry name" value="Reprolysin_adamalysin"/>
</dbReference>
<dbReference type="InterPro" id="IPR001762">
    <property type="entry name" value="Disintegrin_dom"/>
</dbReference>
<dbReference type="GO" id="GO:0008168">
    <property type="term" value="F:methyltransferase activity"/>
    <property type="evidence" value="ECO:0007669"/>
    <property type="project" value="UniProtKB-KW"/>
</dbReference>
<dbReference type="GO" id="GO:0032259">
    <property type="term" value="P:methylation"/>
    <property type="evidence" value="ECO:0007669"/>
    <property type="project" value="UniProtKB-KW"/>
</dbReference>
<dbReference type="PROSITE" id="PS00427">
    <property type="entry name" value="DISINTEGRIN_1"/>
    <property type="match status" value="1"/>
</dbReference>
<dbReference type="Pfam" id="PF01562">
    <property type="entry name" value="Pep_M12B_propep"/>
    <property type="match status" value="1"/>
</dbReference>
<sequence length="756" mass="84701">MGRGLRLALLAALLSGLGSQMFLHITDPQRISSNITGDRVLVDQVSYVITIEGTPYTLHLKQQLFLSDDFRVYTYSKGGAVHSDFPHIKDDCYYQGYIAGFPNSLVTLSTCSGLRGLLQFENASYGIEPLDSSPGFEHIIYQIKNENTQSPLFANNYTDIGREKVTGKVSYKLHTDIESMSDVTKSPRYLEIDVILDKGLYNYLGSDKDLITQKIVQLLGFVNSMFTPLNMTIVLSSLEFWTDNNKIRTTGEADEILQRFLQWKESYLVLRPHDMAYLFVYRDHPNYAGATFAGRICLRNYAGGVALYQRAVTLETFSVIIAQLLGLSLGITYDDSRDCQCSGYTCIMHTKAVHSNGVKAFSSCSIRDFKSFMKHKGGDCLSNRPYLNMSYKRASVCGNRIVERGEQCDCGSAQECAKDKCCTNKCRLKPGAKCGTGLCCQNCKFKAKNKKCRPRADSQCDLNEYCNGSSAFCPTDLYVQNGHRCEHNTAYCYKGHCQSADIECQRIYGKGSKNAPLACYEEINSQTDRFGHCGNDPKKGFKTCSWMDVTCGKLVCTYPRRIPFTKEKAAIIYAQVREHVCISLDYMKPPTENDPLLVKEGTKCGPGKVCINRTCQFYAVLGYDCNPQVKCNGHGVCNNKKHCHCNPGWNPPDCTTKGSPVGGSIDSGLRFLDSDMILERASQNTLKNWLLLSFCLFLPVLVGSIIMIVKWNDLSRFCSKEEDSQADESEDLSLSDNRRTRCPMLLQLKRGHIPFT</sequence>
<feature type="signal peptide" evidence="9">
    <location>
        <begin position="1"/>
        <end position="19"/>
    </location>
</feature>